<keyword evidence="11" id="KW-1185">Reference proteome</keyword>
<dbReference type="RefSeq" id="WP_043963006.1">
    <property type="nucleotide sequence ID" value="NZ_JBEZEP010000034.1"/>
</dbReference>
<dbReference type="InterPro" id="IPR023418">
    <property type="entry name" value="Thyroxine_BS"/>
</dbReference>
<keyword evidence="5 8" id="KW-0659">Purine metabolism</keyword>
<dbReference type="InterPro" id="IPR036817">
    <property type="entry name" value="Transthyretin/HIU_hydrolase_sf"/>
</dbReference>
<dbReference type="EC" id="3.5.2.17" evidence="8"/>
<comment type="similarity">
    <text evidence="3 8">Belongs to the transthyretin family. 5-hydroxyisourate hydrolase subfamily.</text>
</comment>
<comment type="caution">
    <text evidence="10">The sequence shown here is derived from an EMBL/GenBank/DDBJ whole genome shotgun (WGS) entry which is preliminary data.</text>
</comment>
<evidence type="ECO:0000313" key="10">
    <source>
        <dbReference type="EMBL" id="KIR66151.1"/>
    </source>
</evidence>
<evidence type="ECO:0000256" key="2">
    <source>
        <dbReference type="ARBA" id="ARBA00002704"/>
    </source>
</evidence>
<proteinExistence type="inferred from homology"/>
<dbReference type="Proteomes" id="UP000032254">
    <property type="component" value="Unassembled WGS sequence"/>
</dbReference>
<dbReference type="PROSITE" id="PS00768">
    <property type="entry name" value="TRANSTHYRETIN_1"/>
    <property type="match status" value="1"/>
</dbReference>
<dbReference type="InterPro" id="IPR000895">
    <property type="entry name" value="Transthyretin/HIU_hydrolase"/>
</dbReference>
<evidence type="ECO:0000259" key="9">
    <source>
        <dbReference type="Pfam" id="PF00576"/>
    </source>
</evidence>
<evidence type="ECO:0000256" key="4">
    <source>
        <dbReference type="ARBA" id="ARBA00011881"/>
    </source>
</evidence>
<dbReference type="GO" id="GO:0006144">
    <property type="term" value="P:purine nucleobase metabolic process"/>
    <property type="evidence" value="ECO:0007669"/>
    <property type="project" value="UniProtKB-KW"/>
</dbReference>
<feature type="binding site" evidence="7">
    <location>
        <position position="114"/>
    </location>
    <ligand>
        <name>substrate</name>
    </ligand>
</feature>
<comment type="subunit">
    <text evidence="4 8">Homotetramer.</text>
</comment>
<dbReference type="InterPro" id="IPR023416">
    <property type="entry name" value="Transthyretin/HIU_hydrolase_d"/>
</dbReference>
<evidence type="ECO:0000256" key="5">
    <source>
        <dbReference type="ARBA" id="ARBA00022631"/>
    </source>
</evidence>
<accession>A0A0D0X4Z8</accession>
<gene>
    <name evidence="10" type="ORF">TK50_13150</name>
</gene>
<dbReference type="SUPFAM" id="SSF49472">
    <property type="entry name" value="Transthyretin (synonym: prealbumin)"/>
    <property type="match status" value="1"/>
</dbReference>
<dbReference type="PATRIC" id="fig|47853.6.peg.2781"/>
<dbReference type="AlphaFoldDB" id="A0A0D0X4Z8"/>
<feature type="binding site" evidence="7">
    <location>
        <position position="53"/>
    </location>
    <ligand>
        <name>substrate</name>
    </ligand>
</feature>
<dbReference type="PANTHER" id="PTHR10395:SF7">
    <property type="entry name" value="5-HYDROXYISOURATE HYDROLASE"/>
    <property type="match status" value="1"/>
</dbReference>
<name>A0A0D0X4Z8_9ACTN</name>
<dbReference type="OrthoDB" id="9792386at2"/>
<comment type="function">
    <text evidence="2">Catalyzes the hydrolysis of 5-hydroxyisourate (HIU) to 2-oxo-4-hydroxy-4-carboxy-5-ureidoimidazoline (OHCU).</text>
</comment>
<dbReference type="PANTHER" id="PTHR10395">
    <property type="entry name" value="URICASE AND TRANSTHYRETIN-RELATED"/>
    <property type="match status" value="1"/>
</dbReference>
<dbReference type="Gene3D" id="2.60.40.180">
    <property type="entry name" value="Transthyretin/hydroxyisourate hydrolase domain"/>
    <property type="match status" value="1"/>
</dbReference>
<evidence type="ECO:0000256" key="3">
    <source>
        <dbReference type="ARBA" id="ARBA00009850"/>
    </source>
</evidence>
<dbReference type="GeneID" id="301305067"/>
<dbReference type="PRINTS" id="PR00189">
    <property type="entry name" value="TRNSTHYRETIN"/>
</dbReference>
<dbReference type="InterPro" id="IPR014306">
    <property type="entry name" value="Hydroxyisourate_hydrolase"/>
</dbReference>
<sequence length="117" mass="12658">MGRPDAGATAPLSTHVLDTVVGAPAPGIGVRLDRLDGTRWRQVAAGRTDADGRLRDWVPAAQWRVGRYRLVFGLDGHLGPDPFFPEVVLTFTVGDPTAHLHLPLLLSPFGYTTYRGS</sequence>
<protein>
    <recommendedName>
        <fullName evidence="8">5-hydroxyisourate hydrolase</fullName>
        <shortName evidence="8">HIU hydrolase</shortName>
        <shortName evidence="8">HIUHase</shortName>
        <ecNumber evidence="8">3.5.2.17</ecNumber>
    </recommendedName>
</protein>
<reference evidence="10 11" key="1">
    <citation type="submission" date="2015-01" db="EMBL/GenBank/DDBJ databases">
        <title>Sequencing and annotation of Micromonospora carbonacea strain JXNU-1 genome.</title>
        <authorList>
            <person name="Long Z."/>
            <person name="Huang Y."/>
            <person name="Jiang Y."/>
        </authorList>
    </citation>
    <scope>NUCLEOTIDE SEQUENCE [LARGE SCALE GENOMIC DNA]</scope>
    <source>
        <strain evidence="10 11">JXNU-1</strain>
    </source>
</reference>
<keyword evidence="6 8" id="KW-0378">Hydrolase</keyword>
<dbReference type="EMBL" id="JXSX01000001">
    <property type="protein sequence ID" value="KIR66151.1"/>
    <property type="molecule type" value="Genomic_DNA"/>
</dbReference>
<dbReference type="NCBIfam" id="TIGR02962">
    <property type="entry name" value="hdxy_isourate"/>
    <property type="match status" value="1"/>
</dbReference>
<feature type="domain" description="Transthyretin/hydroxyisourate hydrolase" evidence="9">
    <location>
        <begin position="12"/>
        <end position="116"/>
    </location>
</feature>
<evidence type="ECO:0000256" key="8">
    <source>
        <dbReference type="RuleBase" id="RU361270"/>
    </source>
</evidence>
<feature type="binding site" evidence="7">
    <location>
        <position position="15"/>
    </location>
    <ligand>
        <name>substrate</name>
    </ligand>
</feature>
<evidence type="ECO:0000256" key="7">
    <source>
        <dbReference type="PIRSR" id="PIRSR600895-51"/>
    </source>
</evidence>
<dbReference type="GO" id="GO:0033971">
    <property type="term" value="F:hydroxyisourate hydrolase activity"/>
    <property type="evidence" value="ECO:0007669"/>
    <property type="project" value="UniProtKB-EC"/>
</dbReference>
<evidence type="ECO:0000256" key="6">
    <source>
        <dbReference type="ARBA" id="ARBA00022801"/>
    </source>
</evidence>
<organism evidence="10 11">
    <name type="scientific">Micromonospora haikouensis</name>
    <dbReference type="NCBI Taxonomy" id="686309"/>
    <lineage>
        <taxon>Bacteria</taxon>
        <taxon>Bacillati</taxon>
        <taxon>Actinomycetota</taxon>
        <taxon>Actinomycetes</taxon>
        <taxon>Micromonosporales</taxon>
        <taxon>Micromonosporaceae</taxon>
        <taxon>Micromonospora</taxon>
    </lineage>
</organism>
<comment type="catalytic activity">
    <reaction evidence="1 8">
        <text>5-hydroxyisourate + H2O = 5-hydroxy-2-oxo-4-ureido-2,5-dihydro-1H-imidazole-5-carboxylate + H(+)</text>
        <dbReference type="Rhea" id="RHEA:23736"/>
        <dbReference type="ChEBI" id="CHEBI:15377"/>
        <dbReference type="ChEBI" id="CHEBI:15378"/>
        <dbReference type="ChEBI" id="CHEBI:18072"/>
        <dbReference type="ChEBI" id="CHEBI:58639"/>
        <dbReference type="EC" id="3.5.2.17"/>
    </reaction>
</comment>
<evidence type="ECO:0000313" key="11">
    <source>
        <dbReference type="Proteomes" id="UP000032254"/>
    </source>
</evidence>
<dbReference type="Pfam" id="PF00576">
    <property type="entry name" value="Transthyretin"/>
    <property type="match status" value="1"/>
</dbReference>
<evidence type="ECO:0000256" key="1">
    <source>
        <dbReference type="ARBA" id="ARBA00001043"/>
    </source>
</evidence>